<organism evidence="1">
    <name type="scientific">marine sediment metagenome</name>
    <dbReference type="NCBI Taxonomy" id="412755"/>
    <lineage>
        <taxon>unclassified sequences</taxon>
        <taxon>metagenomes</taxon>
        <taxon>ecological metagenomes</taxon>
    </lineage>
</organism>
<protein>
    <submittedName>
        <fullName evidence="1">Uncharacterized protein</fullName>
    </submittedName>
</protein>
<dbReference type="EMBL" id="LAZR01063253">
    <property type="protein sequence ID" value="KKK59861.1"/>
    <property type="molecule type" value="Genomic_DNA"/>
</dbReference>
<accession>A0A0F8ZIV6</accession>
<dbReference type="AlphaFoldDB" id="A0A0F8ZIV6"/>
<reference evidence="1" key="1">
    <citation type="journal article" date="2015" name="Nature">
        <title>Complex archaea that bridge the gap between prokaryotes and eukaryotes.</title>
        <authorList>
            <person name="Spang A."/>
            <person name="Saw J.H."/>
            <person name="Jorgensen S.L."/>
            <person name="Zaremba-Niedzwiedzka K."/>
            <person name="Martijn J."/>
            <person name="Lind A.E."/>
            <person name="van Eijk R."/>
            <person name="Schleper C."/>
            <person name="Guy L."/>
            <person name="Ettema T.J."/>
        </authorList>
    </citation>
    <scope>NUCLEOTIDE SEQUENCE</scope>
</reference>
<gene>
    <name evidence="1" type="ORF">LCGC14_3030140</name>
</gene>
<feature type="non-terminal residue" evidence="1">
    <location>
        <position position="296"/>
    </location>
</feature>
<comment type="caution">
    <text evidence="1">The sequence shown here is derived from an EMBL/GenBank/DDBJ whole genome shotgun (WGS) entry which is preliminary data.</text>
</comment>
<evidence type="ECO:0000313" key="1">
    <source>
        <dbReference type="EMBL" id="KKK59861.1"/>
    </source>
</evidence>
<proteinExistence type="predicted"/>
<sequence length="296" mass="30048">MVIETDGSVGIGTNTPDGLLNVFSGSAGAVTARVGGDELVIEHSTNAGMSILTPNTSTSSIIFGSPADPLGADLRWNYDNNKFIIGTRKTTAELQFVSGGGGIAMTIDGDQNVGIGETAPDSKLEVSGTFHVTGNSTFDGTLITNFGDIVSEQNPDAVNAIRLKGTASDVDVVLGDVTDLFSVWNAADTTAVFFVNNVGDTDILGDATITGDIIFSTANAPRILSETSSATNPTIIPNKGSLIAGIGGASGEVDIITNSLSRLNFDSGGTGTFSGDIAVDGGDIISSSGQIAFGDE</sequence>
<name>A0A0F8ZIV6_9ZZZZ</name>